<name>A0AA35TDD0_GEOBA</name>
<proteinExistence type="predicted"/>
<protein>
    <submittedName>
        <fullName evidence="1">Uncharacterized protein</fullName>
    </submittedName>
</protein>
<sequence length="101" mass="10739">MGHQLHDDFEFPGDNGCRVPSDQLRFSLSRYIGCFPTASLMGIATGGSSSVPGSSGLWYPLHLHFRATAASFQHSGCCGPSSLPTVIPPDLPPQLSRGRPV</sequence>
<organism evidence="1 2">
    <name type="scientific">Geodia barretti</name>
    <name type="common">Barrett's horny sponge</name>
    <dbReference type="NCBI Taxonomy" id="519541"/>
    <lineage>
        <taxon>Eukaryota</taxon>
        <taxon>Metazoa</taxon>
        <taxon>Porifera</taxon>
        <taxon>Demospongiae</taxon>
        <taxon>Heteroscleromorpha</taxon>
        <taxon>Tetractinellida</taxon>
        <taxon>Astrophorina</taxon>
        <taxon>Geodiidae</taxon>
        <taxon>Geodia</taxon>
    </lineage>
</organism>
<keyword evidence="2" id="KW-1185">Reference proteome</keyword>
<comment type="caution">
    <text evidence="1">The sequence shown here is derived from an EMBL/GenBank/DDBJ whole genome shotgun (WGS) entry which is preliminary data.</text>
</comment>
<gene>
    <name evidence="1" type="ORF">GBAR_LOCUS25553</name>
</gene>
<dbReference type="EMBL" id="CASHTH010003544">
    <property type="protein sequence ID" value="CAI8046235.1"/>
    <property type="molecule type" value="Genomic_DNA"/>
</dbReference>
<dbReference type="AlphaFoldDB" id="A0AA35TDD0"/>
<accession>A0AA35TDD0</accession>
<reference evidence="1" key="1">
    <citation type="submission" date="2023-03" db="EMBL/GenBank/DDBJ databases">
        <authorList>
            <person name="Steffen K."/>
            <person name="Cardenas P."/>
        </authorList>
    </citation>
    <scope>NUCLEOTIDE SEQUENCE</scope>
</reference>
<evidence type="ECO:0000313" key="2">
    <source>
        <dbReference type="Proteomes" id="UP001174909"/>
    </source>
</evidence>
<evidence type="ECO:0000313" key="1">
    <source>
        <dbReference type="EMBL" id="CAI8046235.1"/>
    </source>
</evidence>
<dbReference type="Proteomes" id="UP001174909">
    <property type="component" value="Unassembled WGS sequence"/>
</dbReference>